<keyword evidence="9" id="KW-0378">Hydrolase</keyword>
<reference evidence="17" key="1">
    <citation type="submission" date="2015-07" db="EMBL/GenBank/DDBJ databases">
        <title>Transcriptome Assembly of Anthurium amnicola.</title>
        <authorList>
            <person name="Suzuki J."/>
        </authorList>
    </citation>
    <scope>NUCLEOTIDE SEQUENCE</scope>
</reference>
<evidence type="ECO:0000256" key="6">
    <source>
        <dbReference type="ARBA" id="ARBA00022722"/>
    </source>
</evidence>
<feature type="repeat" description="PPR" evidence="13">
    <location>
        <begin position="467"/>
        <end position="501"/>
    </location>
</feature>
<accession>A0A1D1Y4R2</accession>
<dbReference type="Pfam" id="PF17177">
    <property type="entry name" value="PPR_long"/>
    <property type="match status" value="2"/>
</dbReference>
<dbReference type="FunFam" id="3.40.50.11980:FF:000002">
    <property type="entry name" value="Proteinaceous RNase P 2"/>
    <property type="match status" value="1"/>
</dbReference>
<keyword evidence="12" id="KW-0464">Manganese</keyword>
<keyword evidence="6" id="KW-0540">Nuclease</keyword>
<name>A0A1D1Y4R2_9ARAE</name>
<evidence type="ECO:0000256" key="2">
    <source>
        <dbReference type="ARBA" id="ARBA00001946"/>
    </source>
</evidence>
<feature type="region of interest" description="Disordered" evidence="14">
    <location>
        <begin position="89"/>
        <end position="206"/>
    </location>
</feature>
<evidence type="ECO:0000256" key="9">
    <source>
        <dbReference type="ARBA" id="ARBA00022801"/>
    </source>
</evidence>
<evidence type="ECO:0000256" key="4">
    <source>
        <dbReference type="ARBA" id="ARBA00012179"/>
    </source>
</evidence>
<dbReference type="PANTHER" id="PTHR13547">
    <property type="match status" value="1"/>
</dbReference>
<feature type="compositionally biased region" description="Basic and acidic residues" evidence="14">
    <location>
        <begin position="123"/>
        <end position="132"/>
    </location>
</feature>
<dbReference type="GO" id="GO:0046872">
    <property type="term" value="F:metal ion binding"/>
    <property type="evidence" value="ECO:0007669"/>
    <property type="project" value="UniProtKB-KW"/>
</dbReference>
<dbReference type="PROSITE" id="PS51375">
    <property type="entry name" value="PPR"/>
    <property type="match status" value="1"/>
</dbReference>
<evidence type="ECO:0000256" key="3">
    <source>
        <dbReference type="ARBA" id="ARBA00007626"/>
    </source>
</evidence>
<comment type="catalytic activity">
    <reaction evidence="1">
        <text>Endonucleolytic cleavage of RNA, removing 5'-extranucleotides from tRNA precursor.</text>
        <dbReference type="EC" id="3.1.26.5"/>
    </reaction>
</comment>
<evidence type="ECO:0000256" key="8">
    <source>
        <dbReference type="ARBA" id="ARBA00022737"/>
    </source>
</evidence>
<comment type="similarity">
    <text evidence="3">Belongs to the PPR family. P subfamily.</text>
</comment>
<dbReference type="Gene3D" id="3.40.50.11980">
    <property type="match status" value="1"/>
</dbReference>
<dbReference type="GO" id="GO:0001682">
    <property type="term" value="P:tRNA 5'-leader removal"/>
    <property type="evidence" value="ECO:0007669"/>
    <property type="project" value="TreeGrafter"/>
</dbReference>
<evidence type="ECO:0000256" key="11">
    <source>
        <dbReference type="ARBA" id="ARBA00022842"/>
    </source>
</evidence>
<feature type="compositionally biased region" description="Low complexity" evidence="14">
    <location>
        <begin position="153"/>
        <end position="164"/>
    </location>
</feature>
<keyword evidence="5" id="KW-0819">tRNA processing</keyword>
<feature type="region of interest" description="Disordered" evidence="14">
    <location>
        <begin position="319"/>
        <end position="357"/>
    </location>
</feature>
<evidence type="ECO:0000256" key="1">
    <source>
        <dbReference type="ARBA" id="ARBA00000928"/>
    </source>
</evidence>
<organism evidence="17">
    <name type="scientific">Anthurium amnicola</name>
    <dbReference type="NCBI Taxonomy" id="1678845"/>
    <lineage>
        <taxon>Eukaryota</taxon>
        <taxon>Viridiplantae</taxon>
        <taxon>Streptophyta</taxon>
        <taxon>Embryophyta</taxon>
        <taxon>Tracheophyta</taxon>
        <taxon>Spermatophyta</taxon>
        <taxon>Magnoliopsida</taxon>
        <taxon>Liliopsida</taxon>
        <taxon>Araceae</taxon>
        <taxon>Pothoideae</taxon>
        <taxon>Potheae</taxon>
        <taxon>Anthurium</taxon>
    </lineage>
</organism>
<sequence>GHGNFSDTPPRLSMAAFGSRTLHQERLSAALCRYPSTSGCEPGSPPHLLALPVLRHALLYGSSSLSLGRPQASKVGERMVPREEVCAKRALESTTQREGSGFSASRSGGEGVGRAGRHAASSVDRDMREVAGRKHGHTSRGVSDEKDADAAHSSGFSSLSSGDGWSERKFRKSKASVTVDAGTREKNKKTRVTSVREEGKEETSKNAKVNSAKVGLRVGLDMCSKRGDFMGAISLFDSAVGEGVELDQYHYNVLLYLCASAAAGVVLPAKSGNNYSSSGASFKDASISELSDVVDIVQLNGNKSKLGASNGLLSGATKRSLAKASSDPTGSSCDTRGSDLRGNLVHNRNGSCKTKTTSELPAGTVAEREIGNGPIPYLQNTAAVGDGSANETTGYRNRDECGTQVTEDMRKYALTRGFEIYEKMCLEEIPLSEAALTSVGRMAMSMGDGDMAFEIVKKIKGMGLTLRSRSYGPALFTYCNNGNLEKAFEVERHMIDSGVYPEEPELQALLKVSIEAGRGEKVYYIMQKLRTSVRQVSLKTAELIEAWFKSSSASRVGKRKWDQKLIEKAFKNGGGGWHGLGWLGQGKWIVVHAHVDANGICENCGNKLITIDLDPIETENFARSIASVAGKRERGSSFQKFQKWLDYYGPFEAVVDAANVGLFSQNLFSLTKVNRVINGIRQKLPSKKWPLIIVHNRRVYGGKMNDPTNIKLVEKWKNADAIYTTPTGSNDDWYWLYAAIKCKSLIVTNDEMRDHIFQMLGKDFFSKWKERHQVHFSFRDGSPEFLMPPPCSIVIQESEKGHWHIPISVECESDKRRIWLCITRAGALRETSPEVKTGNPGTDSPVSSQIKPLKGRNLNAQYLTPKIFRNLRRRLRTDRLKDHTIVFDLETAEKLCGSVIDFQI</sequence>
<evidence type="ECO:0000256" key="12">
    <source>
        <dbReference type="ARBA" id="ARBA00023211"/>
    </source>
</evidence>
<dbReference type="EC" id="3.1.26.5" evidence="4"/>
<keyword evidence="8" id="KW-0677">Repeat</keyword>
<feature type="compositionally biased region" description="Polar residues" evidence="14">
    <location>
        <begin position="92"/>
        <end position="106"/>
    </location>
</feature>
<feature type="compositionally biased region" description="Polar residues" evidence="14">
    <location>
        <begin position="326"/>
        <end position="335"/>
    </location>
</feature>
<feature type="domain" description="PRORP" evidence="15">
    <location>
        <begin position="595"/>
        <end position="821"/>
    </location>
</feature>
<dbReference type="GO" id="GO:0004526">
    <property type="term" value="F:ribonuclease P activity"/>
    <property type="evidence" value="ECO:0007669"/>
    <property type="project" value="UniProtKB-EC"/>
</dbReference>
<dbReference type="InterPro" id="IPR033443">
    <property type="entry name" value="PROP1-like_PPR_dom"/>
</dbReference>
<evidence type="ECO:0000256" key="14">
    <source>
        <dbReference type="SAM" id="MobiDB-lite"/>
    </source>
</evidence>
<evidence type="ECO:0000256" key="7">
    <source>
        <dbReference type="ARBA" id="ARBA00022723"/>
    </source>
</evidence>
<keyword evidence="10" id="KW-0862">Zinc</keyword>
<proteinExistence type="inferred from homology"/>
<evidence type="ECO:0000256" key="10">
    <source>
        <dbReference type="ARBA" id="ARBA00022833"/>
    </source>
</evidence>
<dbReference type="FunFam" id="1.25.40.10:FF:003531">
    <property type="entry name" value="Uncharacterized protein"/>
    <property type="match status" value="1"/>
</dbReference>
<feature type="compositionally biased region" description="Polar residues" evidence="14">
    <location>
        <begin position="346"/>
        <end position="357"/>
    </location>
</feature>
<dbReference type="InterPro" id="IPR031595">
    <property type="entry name" value="PRORP_C"/>
</dbReference>
<dbReference type="InterPro" id="IPR011990">
    <property type="entry name" value="TPR-like_helical_dom_sf"/>
</dbReference>
<dbReference type="InterPro" id="IPR002885">
    <property type="entry name" value="PPR_rpt"/>
</dbReference>
<dbReference type="AlphaFoldDB" id="A0A1D1Y4R2"/>
<gene>
    <name evidence="17" type="primary">At2g32230_5</name>
    <name evidence="17" type="ORF">g.82410</name>
</gene>
<feature type="domain" description="PROP1-like PPR" evidence="16">
    <location>
        <begin position="408"/>
        <end position="554"/>
    </location>
</feature>
<evidence type="ECO:0000259" key="16">
    <source>
        <dbReference type="Pfam" id="PF17177"/>
    </source>
</evidence>
<comment type="cofactor">
    <cofactor evidence="2">
        <name>Mg(2+)</name>
        <dbReference type="ChEBI" id="CHEBI:18420"/>
    </cofactor>
</comment>
<dbReference type="Pfam" id="PF16953">
    <property type="entry name" value="PRORP"/>
    <property type="match status" value="1"/>
</dbReference>
<dbReference type="EMBL" id="GDJX01018301">
    <property type="protein sequence ID" value="JAT49635.1"/>
    <property type="molecule type" value="Transcribed_RNA"/>
</dbReference>
<protein>
    <recommendedName>
        <fullName evidence="4">ribonuclease P</fullName>
        <ecNumber evidence="4">3.1.26.5</ecNumber>
    </recommendedName>
</protein>
<feature type="compositionally biased region" description="Basic and acidic residues" evidence="14">
    <location>
        <begin position="194"/>
        <end position="205"/>
    </location>
</feature>
<keyword evidence="7" id="KW-0479">Metal-binding</keyword>
<evidence type="ECO:0000313" key="17">
    <source>
        <dbReference type="EMBL" id="JAT49635.1"/>
    </source>
</evidence>
<evidence type="ECO:0000256" key="13">
    <source>
        <dbReference type="PROSITE-ProRule" id="PRU00708"/>
    </source>
</evidence>
<dbReference type="Gene3D" id="1.25.40.10">
    <property type="entry name" value="Tetratricopeptide repeat domain"/>
    <property type="match status" value="2"/>
</dbReference>
<evidence type="ECO:0000259" key="15">
    <source>
        <dbReference type="Pfam" id="PF16953"/>
    </source>
</evidence>
<keyword evidence="11" id="KW-0460">Magnesium</keyword>
<feature type="non-terminal residue" evidence="17">
    <location>
        <position position="1"/>
    </location>
</feature>
<feature type="domain" description="PROP1-like PPR" evidence="16">
    <location>
        <begin position="211"/>
        <end position="266"/>
    </location>
</feature>
<evidence type="ECO:0000256" key="5">
    <source>
        <dbReference type="ARBA" id="ARBA00022694"/>
    </source>
</evidence>
<dbReference type="PANTHER" id="PTHR13547:SF7">
    <property type="entry name" value="RIBONUCLEASE P"/>
    <property type="match status" value="1"/>
</dbReference>